<protein>
    <submittedName>
        <fullName evidence="6">Formate hydrogenlyase subunit 4</fullName>
    </submittedName>
</protein>
<sequence length="313" mass="34066">MNASFLLFALLNTGFILLVSPLFMSLIKKVKASAQGRKGPGLLQNYLDLRKLMQKEVVYSPNSSGIMRITPYLNLAVLLLASLFVPIVFIPDTHAGIGNIIVFLYLLAIERFFTALCGLDAGSTFGGMGSSRLMSLSAVIEPTMVIAFAALAYVLRTVNLHEMFAITAGSTIPESPTLTLISISLFIIIIVETGRIPVDNPATHLELTMMNEAMILEQSGKNLALIELAHAVKQTILMAVLINILAPWGLATEITFASLSVSCLYFLVKASLLAGLIGLFESSIAKMRLFRLPSFYMMAFFFSALTILLEVFA</sequence>
<dbReference type="Proteomes" id="UP000033096">
    <property type="component" value="Chromosome"/>
</dbReference>
<feature type="transmembrane region" description="Helical" evidence="5">
    <location>
        <begin position="256"/>
        <end position="280"/>
    </location>
</feature>
<dbReference type="GO" id="GO:0005886">
    <property type="term" value="C:plasma membrane"/>
    <property type="evidence" value="ECO:0007669"/>
    <property type="project" value="TreeGrafter"/>
</dbReference>
<keyword evidence="6" id="KW-0456">Lyase</keyword>
<reference evidence="6 7" key="1">
    <citation type="submission" date="2014-07" db="EMBL/GenBank/DDBJ databases">
        <title>Methanogenic archaea and the global carbon cycle.</title>
        <authorList>
            <person name="Henriksen J.R."/>
            <person name="Luke J."/>
            <person name="Reinhart S."/>
            <person name="Benedict M.N."/>
            <person name="Youngblut N.D."/>
            <person name="Metcalf M.E."/>
            <person name="Whitaker R.J."/>
            <person name="Metcalf W.W."/>
        </authorList>
    </citation>
    <scope>NUCLEOTIDE SEQUENCE [LARGE SCALE GENOMIC DNA]</scope>
    <source>
        <strain evidence="6 7">Z-761</strain>
    </source>
</reference>
<feature type="transmembrane region" description="Helical" evidence="5">
    <location>
        <begin position="231"/>
        <end position="250"/>
    </location>
</feature>
<proteinExistence type="predicted"/>
<dbReference type="GO" id="GO:0016829">
    <property type="term" value="F:lyase activity"/>
    <property type="evidence" value="ECO:0007669"/>
    <property type="project" value="UniProtKB-KW"/>
</dbReference>
<feature type="transmembrane region" description="Helical" evidence="5">
    <location>
        <begin position="133"/>
        <end position="155"/>
    </location>
</feature>
<name>A0A0E3LGG8_9EURY</name>
<keyword evidence="7" id="KW-1185">Reference proteome</keyword>
<feature type="transmembrane region" description="Helical" evidence="5">
    <location>
        <begin position="292"/>
        <end position="312"/>
    </location>
</feature>
<dbReference type="HOGENOM" id="CLU_015134_2_0_2"/>
<evidence type="ECO:0000256" key="5">
    <source>
        <dbReference type="SAM" id="Phobius"/>
    </source>
</evidence>
<evidence type="ECO:0000313" key="6">
    <source>
        <dbReference type="EMBL" id="AKB42496.1"/>
    </source>
</evidence>
<gene>
    <name evidence="6" type="ORF">MSVAZ_0227</name>
</gene>
<comment type="subcellular location">
    <subcellularLocation>
        <location evidence="1">Membrane</location>
        <topology evidence="1">Multi-pass membrane protein</topology>
    </subcellularLocation>
</comment>
<dbReference type="AlphaFoldDB" id="A0A0E3LGG8"/>
<organism evidence="6 7">
    <name type="scientific">Methanosarcina vacuolata Z-761</name>
    <dbReference type="NCBI Taxonomy" id="1434123"/>
    <lineage>
        <taxon>Archaea</taxon>
        <taxon>Methanobacteriati</taxon>
        <taxon>Methanobacteriota</taxon>
        <taxon>Stenosarchaea group</taxon>
        <taxon>Methanomicrobia</taxon>
        <taxon>Methanosarcinales</taxon>
        <taxon>Methanosarcinaceae</taxon>
        <taxon>Methanosarcina</taxon>
    </lineage>
</organism>
<evidence type="ECO:0000313" key="7">
    <source>
        <dbReference type="Proteomes" id="UP000033096"/>
    </source>
</evidence>
<dbReference type="STRING" id="1434123.MSVAZ_0227"/>
<dbReference type="RefSeq" id="WP_048117022.1">
    <property type="nucleotide sequence ID" value="NZ_CP009520.1"/>
</dbReference>
<dbReference type="EMBL" id="CP009520">
    <property type="protein sequence ID" value="AKB42496.1"/>
    <property type="molecule type" value="Genomic_DNA"/>
</dbReference>
<dbReference type="Pfam" id="PF00146">
    <property type="entry name" value="NADHdh"/>
    <property type="match status" value="1"/>
</dbReference>
<evidence type="ECO:0000256" key="4">
    <source>
        <dbReference type="ARBA" id="ARBA00023136"/>
    </source>
</evidence>
<dbReference type="PANTHER" id="PTHR43359">
    <property type="entry name" value="FORMATE HYDROGENLYASE SUBUNIT 4"/>
    <property type="match status" value="1"/>
</dbReference>
<dbReference type="KEGG" id="mvc:MSVAZ_0227"/>
<dbReference type="InterPro" id="IPR052561">
    <property type="entry name" value="ComplexI_Subunit1"/>
</dbReference>
<evidence type="ECO:0000256" key="2">
    <source>
        <dbReference type="ARBA" id="ARBA00022692"/>
    </source>
</evidence>
<keyword evidence="4 5" id="KW-0472">Membrane</keyword>
<evidence type="ECO:0000256" key="1">
    <source>
        <dbReference type="ARBA" id="ARBA00004141"/>
    </source>
</evidence>
<feature type="transmembrane region" description="Helical" evidence="5">
    <location>
        <begin position="72"/>
        <end position="90"/>
    </location>
</feature>
<evidence type="ECO:0000256" key="3">
    <source>
        <dbReference type="ARBA" id="ARBA00022989"/>
    </source>
</evidence>
<feature type="transmembrane region" description="Helical" evidence="5">
    <location>
        <begin position="6"/>
        <end position="27"/>
    </location>
</feature>
<dbReference type="InterPro" id="IPR001694">
    <property type="entry name" value="NADH_UbQ_OxRdtase_su1/FPO"/>
</dbReference>
<dbReference type="PANTHER" id="PTHR43359:SF1">
    <property type="entry name" value="FORMATE HYDROGENLYASE SUBUNIT 4-RELATED"/>
    <property type="match status" value="1"/>
</dbReference>
<dbReference type="PATRIC" id="fig|1434123.4.peg.224"/>
<feature type="transmembrane region" description="Helical" evidence="5">
    <location>
        <begin position="96"/>
        <end position="121"/>
    </location>
</feature>
<accession>A0A0E3LGG8</accession>
<keyword evidence="2 5" id="KW-0812">Transmembrane</keyword>
<keyword evidence="3 5" id="KW-1133">Transmembrane helix</keyword>
<dbReference type="GeneID" id="24808585"/>
<feature type="transmembrane region" description="Helical" evidence="5">
    <location>
        <begin position="175"/>
        <end position="191"/>
    </location>
</feature>